<dbReference type="AlphaFoldDB" id="A0A6H5I5D1"/>
<evidence type="ECO:0000313" key="1">
    <source>
        <dbReference type="EMBL" id="CAB0032468.1"/>
    </source>
</evidence>
<dbReference type="Proteomes" id="UP000479190">
    <property type="component" value="Unassembled WGS sequence"/>
</dbReference>
<evidence type="ECO:0000313" key="2">
    <source>
        <dbReference type="Proteomes" id="UP000479190"/>
    </source>
</evidence>
<accession>A0A6H5I5D1</accession>
<gene>
    <name evidence="1" type="ORF">TBRA_LOCUS4406</name>
</gene>
<reference evidence="1 2" key="1">
    <citation type="submission" date="2020-02" db="EMBL/GenBank/DDBJ databases">
        <authorList>
            <person name="Ferguson B K."/>
        </authorList>
    </citation>
    <scope>NUCLEOTIDE SEQUENCE [LARGE SCALE GENOMIC DNA]</scope>
</reference>
<organism evidence="1 2">
    <name type="scientific">Trichogramma brassicae</name>
    <dbReference type="NCBI Taxonomy" id="86971"/>
    <lineage>
        <taxon>Eukaryota</taxon>
        <taxon>Metazoa</taxon>
        <taxon>Ecdysozoa</taxon>
        <taxon>Arthropoda</taxon>
        <taxon>Hexapoda</taxon>
        <taxon>Insecta</taxon>
        <taxon>Pterygota</taxon>
        <taxon>Neoptera</taxon>
        <taxon>Endopterygota</taxon>
        <taxon>Hymenoptera</taxon>
        <taxon>Apocrita</taxon>
        <taxon>Proctotrupomorpha</taxon>
        <taxon>Chalcidoidea</taxon>
        <taxon>Trichogrammatidae</taxon>
        <taxon>Trichogramma</taxon>
    </lineage>
</organism>
<sequence length="306" mass="34372">METITITVGDCSISSSRCIRYLGLHIDARLRFDQHLRIVSEKAARVAGALAKIMPNTGGPRSSRRELYAHVIDSILLYGAPIWRCATETQKRIRPSAFHGRNIQFSRICEEDKEKKGQTKGYEHRQQKKILSSFRYEETQTECLLDERLEHPLGIRYTVKPGGFQIKNDIGATRCRAKLKNRLAAAISHYNGLPATCATGAFLYGARTAPRHNHVLQHLGYLKDLYSARSYLQYLSTTYAPSFTTVITSSTPMTRKSTLTISRTVSWSSLLQLIPTLSQLLLGRLAVASDSTQAKRRCNYSSASPF</sequence>
<evidence type="ECO:0008006" key="3">
    <source>
        <dbReference type="Google" id="ProtNLM"/>
    </source>
</evidence>
<dbReference type="EMBL" id="CADCXV010000678">
    <property type="protein sequence ID" value="CAB0032468.1"/>
    <property type="molecule type" value="Genomic_DNA"/>
</dbReference>
<keyword evidence="2" id="KW-1185">Reference proteome</keyword>
<protein>
    <recommendedName>
        <fullName evidence="3">Reverse transcriptase domain-containing protein</fullName>
    </recommendedName>
</protein>
<proteinExistence type="predicted"/>
<name>A0A6H5I5D1_9HYME</name>